<feature type="coiled-coil region" evidence="3">
    <location>
        <begin position="376"/>
        <end position="403"/>
    </location>
</feature>
<dbReference type="AlphaFoldDB" id="A0A2S9VEW4"/>
<dbReference type="OrthoDB" id="9770517at2"/>
<keyword evidence="5" id="KW-1185">Reference proteome</keyword>
<evidence type="ECO:0000256" key="2">
    <source>
        <dbReference type="RuleBase" id="RU362097"/>
    </source>
</evidence>
<reference evidence="5" key="1">
    <citation type="journal article" date="2020" name="Int. J. Syst. Evol. Microbiol.">
        <title>Alteromonas alba sp. nov., a marine bacterium isolated from the seawater of the West Pacific Ocean.</title>
        <authorList>
            <person name="Sun C."/>
            <person name="Wu Y.-H."/>
            <person name="Xamxidin M."/>
            <person name="Cheng H."/>
            <person name="Xu X.-W."/>
        </authorList>
    </citation>
    <scope>NUCLEOTIDE SEQUENCE [LARGE SCALE GENOMIC DNA]</scope>
    <source>
        <strain evidence="5">190</strain>
    </source>
</reference>
<dbReference type="InterPro" id="IPR010131">
    <property type="entry name" value="MdtP/NodT-like"/>
</dbReference>
<evidence type="ECO:0000313" key="4">
    <source>
        <dbReference type="EMBL" id="PRO74993.1"/>
    </source>
</evidence>
<evidence type="ECO:0000256" key="3">
    <source>
        <dbReference type="SAM" id="Coils"/>
    </source>
</evidence>
<evidence type="ECO:0000313" key="5">
    <source>
        <dbReference type="Proteomes" id="UP000238949"/>
    </source>
</evidence>
<keyword evidence="2" id="KW-0449">Lipoprotein</keyword>
<dbReference type="SUPFAM" id="SSF56954">
    <property type="entry name" value="Outer membrane efflux proteins (OEP)"/>
    <property type="match status" value="1"/>
</dbReference>
<dbReference type="Pfam" id="PF02321">
    <property type="entry name" value="OEP"/>
    <property type="match status" value="2"/>
</dbReference>
<keyword evidence="2" id="KW-0472">Membrane</keyword>
<sequence>MNKHCHYISALVLSSVLSACTVGPDYQPPQQILSVNMKKSYQPVFSLSTWWDRFNDDQLSRLIEQALAENRTIIQASANVDRAYAVFSGAQADRLPNGTVSGGYQASRNASLLSQDNGMTLRGFTNGLSLSWDTDIFGKLQRATEAAKARAEQSALLWQDARLHIVSQVVKSYGQYRGAQLRLTYAELNLQFLLQSKDIIQAQMNAGSATRLEMAQIDTQIYRVKTDIPAIRIAYATAKSTLAALLATPVQELQISSSASLPRLSQPASIADNSNYLKFRPDVASAERNLAASTALIGVNKADLYPSLTVSGFLGFISSPGLALNNASESWNIAPTIQWSGLNMGAVKARIKMAEVDADIAMAQYEQTVINAVNDMQLSLNNYQLSREQLANAERQFDSSQQAVAISRSQYKAGKIDFLLLLDSERELLTSRDQLAQIELSHFLRMVDVYREFSGALTL</sequence>
<dbReference type="NCBIfam" id="TIGR01845">
    <property type="entry name" value="outer_NodT"/>
    <property type="match status" value="1"/>
</dbReference>
<dbReference type="PANTHER" id="PTHR30203">
    <property type="entry name" value="OUTER MEMBRANE CATION EFFLUX PROTEIN"/>
    <property type="match status" value="1"/>
</dbReference>
<comment type="similarity">
    <text evidence="1 2">Belongs to the outer membrane factor (OMF) (TC 1.B.17) family.</text>
</comment>
<dbReference type="RefSeq" id="WP_105933345.1">
    <property type="nucleotide sequence ID" value="NZ_PVNP01000025.1"/>
</dbReference>
<dbReference type="EMBL" id="PVNP01000025">
    <property type="protein sequence ID" value="PRO74993.1"/>
    <property type="molecule type" value="Genomic_DNA"/>
</dbReference>
<evidence type="ECO:0008006" key="6">
    <source>
        <dbReference type="Google" id="ProtNLM"/>
    </source>
</evidence>
<proteinExistence type="inferred from homology"/>
<accession>A0A2S9VEW4</accession>
<keyword evidence="2" id="KW-1134">Transmembrane beta strand</keyword>
<dbReference type="GO" id="GO:0009279">
    <property type="term" value="C:cell outer membrane"/>
    <property type="evidence" value="ECO:0007669"/>
    <property type="project" value="UniProtKB-SubCell"/>
</dbReference>
<gene>
    <name evidence="4" type="ORF">C6Y40_03390</name>
</gene>
<keyword evidence="3" id="KW-0175">Coiled coil</keyword>
<keyword evidence="2" id="KW-0564">Palmitate</keyword>
<dbReference type="Gene3D" id="1.20.1600.10">
    <property type="entry name" value="Outer membrane efflux proteins (OEP)"/>
    <property type="match status" value="1"/>
</dbReference>
<name>A0A2S9VEW4_9ALTE</name>
<dbReference type="PANTHER" id="PTHR30203:SF25">
    <property type="entry name" value="OUTER MEMBRANE PROTEIN-RELATED"/>
    <property type="match status" value="1"/>
</dbReference>
<dbReference type="InterPro" id="IPR003423">
    <property type="entry name" value="OMP_efflux"/>
</dbReference>
<protein>
    <recommendedName>
        <fullName evidence="6">RND transporter</fullName>
    </recommendedName>
</protein>
<dbReference type="Gene3D" id="2.20.200.10">
    <property type="entry name" value="Outer membrane efflux proteins (OEP)"/>
    <property type="match status" value="1"/>
</dbReference>
<dbReference type="PROSITE" id="PS51257">
    <property type="entry name" value="PROKAR_LIPOPROTEIN"/>
    <property type="match status" value="1"/>
</dbReference>
<dbReference type="GO" id="GO:0015562">
    <property type="term" value="F:efflux transmembrane transporter activity"/>
    <property type="evidence" value="ECO:0007669"/>
    <property type="project" value="InterPro"/>
</dbReference>
<keyword evidence="2" id="KW-0812">Transmembrane</keyword>
<comment type="caution">
    <text evidence="4">The sequence shown here is derived from an EMBL/GenBank/DDBJ whole genome shotgun (WGS) entry which is preliminary data.</text>
</comment>
<comment type="subcellular location">
    <subcellularLocation>
        <location evidence="2">Cell outer membrane</location>
        <topology evidence="2">Lipid-anchor</topology>
    </subcellularLocation>
</comment>
<dbReference type="Proteomes" id="UP000238949">
    <property type="component" value="Unassembled WGS sequence"/>
</dbReference>
<evidence type="ECO:0000256" key="1">
    <source>
        <dbReference type="ARBA" id="ARBA00007613"/>
    </source>
</evidence>
<organism evidence="4 5">
    <name type="scientific">Alteromonas alba</name>
    <dbReference type="NCBI Taxonomy" id="2079529"/>
    <lineage>
        <taxon>Bacteria</taxon>
        <taxon>Pseudomonadati</taxon>
        <taxon>Pseudomonadota</taxon>
        <taxon>Gammaproteobacteria</taxon>
        <taxon>Alteromonadales</taxon>
        <taxon>Alteromonadaceae</taxon>
        <taxon>Alteromonas/Salinimonas group</taxon>
        <taxon>Alteromonas</taxon>
    </lineage>
</organism>